<dbReference type="RefSeq" id="WP_092057941.1">
    <property type="nucleotide sequence ID" value="NZ_FOJJ01000038.1"/>
</dbReference>
<dbReference type="EMBL" id="VJVV01000006">
    <property type="protein sequence ID" value="TRO81213.1"/>
    <property type="molecule type" value="Genomic_DNA"/>
</dbReference>
<keyword evidence="2" id="KW-1185">Reference proteome</keyword>
<organism evidence="1 2">
    <name type="scientific">Trichloromonas acetexigens</name>
    <dbReference type="NCBI Taxonomy" id="38815"/>
    <lineage>
        <taxon>Bacteria</taxon>
        <taxon>Pseudomonadati</taxon>
        <taxon>Thermodesulfobacteriota</taxon>
        <taxon>Desulfuromonadia</taxon>
        <taxon>Desulfuromonadales</taxon>
        <taxon>Trichloromonadaceae</taxon>
        <taxon>Trichloromonas</taxon>
    </lineage>
</organism>
<evidence type="ECO:0000313" key="2">
    <source>
        <dbReference type="Proteomes" id="UP000317155"/>
    </source>
</evidence>
<gene>
    <name evidence="1" type="ORF">FL622_09905</name>
</gene>
<dbReference type="OrthoDB" id="5432346at2"/>
<name>A0A550JDC1_9BACT</name>
<evidence type="ECO:0000313" key="1">
    <source>
        <dbReference type="EMBL" id="TRO81213.1"/>
    </source>
</evidence>
<dbReference type="Proteomes" id="UP000317155">
    <property type="component" value="Unassembled WGS sequence"/>
</dbReference>
<accession>A0A550JDC1</accession>
<reference evidence="1 2" key="1">
    <citation type="submission" date="2019-07" db="EMBL/GenBank/DDBJ databases">
        <title>Insights of Desulfuromonas acetexigens electromicrobiology.</title>
        <authorList>
            <person name="Katuri K."/>
            <person name="Sapireddy V."/>
            <person name="Shaw D.R."/>
            <person name="Saikaly P."/>
        </authorList>
    </citation>
    <scope>NUCLEOTIDE SEQUENCE [LARGE SCALE GENOMIC DNA]</scope>
    <source>
        <strain evidence="1 2">2873</strain>
    </source>
</reference>
<comment type="caution">
    <text evidence="1">The sequence shown here is derived from an EMBL/GenBank/DDBJ whole genome shotgun (WGS) entry which is preliminary data.</text>
</comment>
<proteinExistence type="predicted"/>
<dbReference type="AlphaFoldDB" id="A0A550JDC1"/>
<protein>
    <submittedName>
        <fullName evidence="1">Uncharacterized protein</fullName>
    </submittedName>
</protein>
<sequence length="61" mass="6907">MTDHDDKPPFPERISLCLLLQAGEMEELDRRSSRPTAVCAKCGLKANDIGDLCQGRPWHKR</sequence>